<comment type="caution">
    <text evidence="3">The sequence shown here is derived from an EMBL/GenBank/DDBJ whole genome shotgun (WGS) entry which is preliminary data.</text>
</comment>
<dbReference type="AlphaFoldDB" id="A0A099P4V4"/>
<accession>A0A099P4V4</accession>
<evidence type="ECO:0000256" key="2">
    <source>
        <dbReference type="SAM" id="MobiDB-lite"/>
    </source>
</evidence>
<reference evidence="4" key="1">
    <citation type="journal article" date="2014" name="Microb. Cell Fact.">
        <title>Exploiting Issatchenkia orientalis SD108 for succinic acid production.</title>
        <authorList>
            <person name="Xiao H."/>
            <person name="Shao Z."/>
            <person name="Jiang Y."/>
            <person name="Dole S."/>
            <person name="Zhao H."/>
        </authorList>
    </citation>
    <scope>NUCLEOTIDE SEQUENCE [LARGE SCALE GENOMIC DNA]</scope>
    <source>
        <strain evidence="4">SD108</strain>
    </source>
</reference>
<dbReference type="EMBL" id="JQFK01000010">
    <property type="protein sequence ID" value="KGK39309.1"/>
    <property type="molecule type" value="Genomic_DNA"/>
</dbReference>
<feature type="compositionally biased region" description="Polar residues" evidence="2">
    <location>
        <begin position="343"/>
        <end position="365"/>
    </location>
</feature>
<evidence type="ECO:0000256" key="1">
    <source>
        <dbReference type="SAM" id="Coils"/>
    </source>
</evidence>
<organism evidence="3 4">
    <name type="scientific">Pichia kudriavzevii</name>
    <name type="common">Yeast</name>
    <name type="synonym">Issatchenkia orientalis</name>
    <dbReference type="NCBI Taxonomy" id="4909"/>
    <lineage>
        <taxon>Eukaryota</taxon>
        <taxon>Fungi</taxon>
        <taxon>Dikarya</taxon>
        <taxon>Ascomycota</taxon>
        <taxon>Saccharomycotina</taxon>
        <taxon>Pichiomycetes</taxon>
        <taxon>Pichiales</taxon>
        <taxon>Pichiaceae</taxon>
        <taxon>Pichia</taxon>
    </lineage>
</organism>
<feature type="region of interest" description="Disordered" evidence="2">
    <location>
        <begin position="339"/>
        <end position="396"/>
    </location>
</feature>
<name>A0A099P4V4_PICKU</name>
<feature type="region of interest" description="Disordered" evidence="2">
    <location>
        <begin position="1"/>
        <end position="24"/>
    </location>
</feature>
<feature type="compositionally biased region" description="Low complexity" evidence="2">
    <location>
        <begin position="374"/>
        <end position="390"/>
    </location>
</feature>
<proteinExistence type="predicted"/>
<dbReference type="Proteomes" id="UP000029867">
    <property type="component" value="Unassembled WGS sequence"/>
</dbReference>
<feature type="coiled-coil region" evidence="1">
    <location>
        <begin position="144"/>
        <end position="210"/>
    </location>
</feature>
<dbReference type="HOGENOM" id="CLU_642598_0_0_1"/>
<protein>
    <submittedName>
        <fullName evidence="3">Uncharacterized protein</fullName>
    </submittedName>
</protein>
<dbReference type="VEuPathDB" id="FungiDB:C5L36_0B11410"/>
<evidence type="ECO:0000313" key="4">
    <source>
        <dbReference type="Proteomes" id="UP000029867"/>
    </source>
</evidence>
<keyword evidence="1" id="KW-0175">Coiled coil</keyword>
<gene>
    <name evidence="3" type="ORF">JL09_g1569</name>
</gene>
<evidence type="ECO:0000313" key="3">
    <source>
        <dbReference type="EMBL" id="KGK39309.1"/>
    </source>
</evidence>
<sequence>MQYVTMKKRNLEATTESEDSHERLLGDKSNATGFIPMLPMHNDTILFLKGQAEMILHKSLPQLVDSHEKYIKSGNNLLDVTRKEIIRMLGELSRTYDALGEIYQSEKKSKLEKYDMFLVWIKRKHDINQDINEIIDSSPEGETYSSLLKESKELSYEIDRMERELLHLRKKRKLVNQQLLETKSLLDIKLNKHYNELETLEQKEVSLKKLKTQITSLDTLISKTADTQLMFDQAEAYFTDIFEVIKKMENSIQTFINESKLDNIGHVLSTNRDYLIERYAAIVKIEMPGIAIIMKNEIKAIEKAMSILNINFVAYNFDSSSKDFALSQLKLSEDSTEYYPSIPASNTPPSDSNKRFNSTSKSKTLAGSPPPVITAATTTTTTTTATTTAASKPSKSNLNIMGFKSAKVNKYNQLLNEIKSSKGEKTD</sequence>
<dbReference type="eggNOG" id="ENOG502SGGR">
    <property type="taxonomic scope" value="Eukaryota"/>
</dbReference>